<gene>
    <name evidence="2" type="ORF">CRM82_07015</name>
</gene>
<dbReference type="EMBL" id="PDEA01000001">
    <property type="protein sequence ID" value="PEH90918.1"/>
    <property type="molecule type" value="Genomic_DNA"/>
</dbReference>
<sequence length="120" mass="13083">MTRCSTAFSAAALACALLGGMAVPAAHARTYPDAARSFPDTAQRGELLISAMPEVALNGKKIRTTPDFRLFNARNQLVLAHTLQGQKFAVNYVIEPSTQWLSQAWILTPEEVQAKLPSQR</sequence>
<dbReference type="GeneID" id="80800344"/>
<name>A0A2A7V075_COMTR</name>
<evidence type="ECO:0000313" key="2">
    <source>
        <dbReference type="EMBL" id="PEH90918.1"/>
    </source>
</evidence>
<accession>A0A2A7V075</accession>
<dbReference type="STRING" id="1219032.GCA_001515545_03527"/>
<proteinExistence type="predicted"/>
<evidence type="ECO:0000313" key="3">
    <source>
        <dbReference type="Proteomes" id="UP000220246"/>
    </source>
</evidence>
<reference evidence="3" key="1">
    <citation type="submission" date="2017-09" db="EMBL/GenBank/DDBJ databases">
        <title>FDA dAtabase for Regulatory Grade micrObial Sequences (FDA-ARGOS): Supporting development and validation of Infectious Disease Dx tests.</title>
        <authorList>
            <person name="Minogue T."/>
            <person name="Wolcott M."/>
            <person name="Wasieloski L."/>
            <person name="Aguilar W."/>
            <person name="Moore D."/>
            <person name="Tallon L."/>
            <person name="Sadzewicz L."/>
            <person name="Ott S."/>
            <person name="Zhao X."/>
            <person name="Nagaraj S."/>
            <person name="Vavikolanu K."/>
            <person name="Aluvathingal J."/>
            <person name="Nadendla S."/>
            <person name="Sichtig H."/>
        </authorList>
    </citation>
    <scope>NUCLEOTIDE SEQUENCE [LARGE SCALE GENOMIC DNA]</scope>
    <source>
        <strain evidence="3">FDAARGOS_394</strain>
    </source>
</reference>
<feature type="signal peptide" evidence="1">
    <location>
        <begin position="1"/>
        <end position="28"/>
    </location>
</feature>
<keyword evidence="1" id="KW-0732">Signal</keyword>
<dbReference type="OrthoDB" id="7019622at2"/>
<protein>
    <submittedName>
        <fullName evidence="2">Uncharacterized protein</fullName>
    </submittedName>
</protein>
<organism evidence="2 3">
    <name type="scientific">Comamonas terrigena</name>
    <dbReference type="NCBI Taxonomy" id="32013"/>
    <lineage>
        <taxon>Bacteria</taxon>
        <taxon>Pseudomonadati</taxon>
        <taxon>Pseudomonadota</taxon>
        <taxon>Betaproteobacteria</taxon>
        <taxon>Burkholderiales</taxon>
        <taxon>Comamonadaceae</taxon>
        <taxon>Comamonas</taxon>
    </lineage>
</organism>
<dbReference type="Proteomes" id="UP000220246">
    <property type="component" value="Unassembled WGS sequence"/>
</dbReference>
<comment type="caution">
    <text evidence="2">The sequence shown here is derived from an EMBL/GenBank/DDBJ whole genome shotgun (WGS) entry which is preliminary data.</text>
</comment>
<feature type="chain" id="PRO_5012789385" evidence="1">
    <location>
        <begin position="29"/>
        <end position="120"/>
    </location>
</feature>
<dbReference type="RefSeq" id="WP_066540883.1">
    <property type="nucleotide sequence ID" value="NZ_DALZSI010000061.1"/>
</dbReference>
<dbReference type="AlphaFoldDB" id="A0A2A7V075"/>
<keyword evidence="3" id="KW-1185">Reference proteome</keyword>
<dbReference type="PROSITE" id="PS51257">
    <property type="entry name" value="PROKAR_LIPOPROTEIN"/>
    <property type="match status" value="1"/>
</dbReference>
<evidence type="ECO:0000256" key="1">
    <source>
        <dbReference type="SAM" id="SignalP"/>
    </source>
</evidence>